<evidence type="ECO:0000313" key="1">
    <source>
        <dbReference type="EMBL" id="CSD61949.1"/>
    </source>
</evidence>
<evidence type="ECO:0000313" key="2">
    <source>
        <dbReference type="Proteomes" id="UP000041770"/>
    </source>
</evidence>
<dbReference type="Proteomes" id="UP000041770">
    <property type="component" value="Unassembled WGS sequence"/>
</dbReference>
<organism evidence="1 2">
    <name type="scientific">Vibrio cholerae</name>
    <dbReference type="NCBI Taxonomy" id="666"/>
    <lineage>
        <taxon>Bacteria</taxon>
        <taxon>Pseudomonadati</taxon>
        <taxon>Pseudomonadota</taxon>
        <taxon>Gammaproteobacteria</taxon>
        <taxon>Vibrionales</taxon>
        <taxon>Vibrionaceae</taxon>
        <taxon>Vibrio</taxon>
    </lineage>
</organism>
<sequence>MVENVVNEDPEATVALLLSNTFSGQSFLVSCRVMEIERHVLPLPIHIAFAGIHNLFGCVVESLAEWALHIGELHQREPSTKVPVDVFAFFDLLRCCLELGILLIDVGLLFLRDKLVDAFGHSSFKLCLAFEGDAFGILHLVDRRLHVGDLLRQILLFHELVDPEPGSYEPQKNGGNNPET</sequence>
<reference evidence="1 2" key="1">
    <citation type="submission" date="2015-07" db="EMBL/GenBank/DDBJ databases">
        <authorList>
            <consortium name="Pathogen Informatics"/>
        </authorList>
    </citation>
    <scope>NUCLEOTIDE SEQUENCE [LARGE SCALE GENOMIC DNA]</scope>
    <source>
        <strain evidence="1 2">A316</strain>
    </source>
</reference>
<dbReference type="AlphaFoldDB" id="A0A656B033"/>
<proteinExistence type="predicted"/>
<gene>
    <name evidence="1" type="ORF">ERS013200_04459</name>
</gene>
<name>A0A656B033_VIBCL</name>
<accession>A0A656B033</accession>
<protein>
    <submittedName>
        <fullName evidence="1">Uncharacterized protein</fullName>
    </submittedName>
</protein>
<dbReference type="EMBL" id="CWQY01000212">
    <property type="protein sequence ID" value="CSD61949.1"/>
    <property type="molecule type" value="Genomic_DNA"/>
</dbReference>